<dbReference type="InterPro" id="IPR002631">
    <property type="entry name" value="Plasmid_rep_OBD"/>
</dbReference>
<geneLocation type="plasmid" evidence="4">
    <name>pRGRH0595</name>
</geneLocation>
<feature type="domain" description="Plasmid replication protein origin binding" evidence="2">
    <location>
        <begin position="21"/>
        <end position="144"/>
    </location>
</feature>
<feature type="domain" description="Replication protein RepB C-terminal" evidence="3">
    <location>
        <begin position="154"/>
        <end position="210"/>
    </location>
</feature>
<feature type="region of interest" description="Disordered" evidence="1">
    <location>
        <begin position="1"/>
        <end position="23"/>
    </location>
</feature>
<feature type="compositionally biased region" description="Basic and acidic residues" evidence="1">
    <location>
        <begin position="57"/>
        <end position="69"/>
    </location>
</feature>
<reference evidence="4" key="2">
    <citation type="submission" date="2015-07" db="EMBL/GenBank/DDBJ databases">
        <title>Plasmids, circular viruses and viroids from rat gut.</title>
        <authorList>
            <person name="Jorgensen T.J."/>
            <person name="Hansen M.A."/>
            <person name="Xu Z."/>
            <person name="Tabak M.A."/>
            <person name="Sorensen S.J."/>
            <person name="Hansen L.H."/>
        </authorList>
    </citation>
    <scope>NUCLEOTIDE SEQUENCE</scope>
    <source>
        <plasmid evidence="4">pRGRH0595</plasmid>
    </source>
</reference>
<feature type="compositionally biased region" description="Basic and acidic residues" evidence="1">
    <location>
        <begin position="1"/>
        <end position="20"/>
    </location>
</feature>
<accession>A0A0H5Q1P1</accession>
<proteinExistence type="predicted"/>
<name>A0A0H5Q1P1_9ZZZZ</name>
<evidence type="ECO:0000259" key="2">
    <source>
        <dbReference type="Pfam" id="PF01719"/>
    </source>
</evidence>
<organism evidence="4">
    <name type="scientific">uncultured prokaryote</name>
    <dbReference type="NCBI Taxonomy" id="198431"/>
    <lineage>
        <taxon>unclassified sequences</taxon>
        <taxon>environmental samples</taxon>
    </lineage>
</organism>
<dbReference type="Gene3D" id="3.40.1310.30">
    <property type="match status" value="1"/>
</dbReference>
<reference evidence="4" key="1">
    <citation type="submission" date="2015-06" db="EMBL/GenBank/DDBJ databases">
        <authorList>
            <person name="Joergensen T."/>
        </authorList>
    </citation>
    <scope>NUCLEOTIDE SEQUENCE</scope>
    <source>
        <plasmid evidence="4">pRGRH0595</plasmid>
    </source>
</reference>
<dbReference type="InterPro" id="IPR053923">
    <property type="entry name" value="RepB_C"/>
</dbReference>
<keyword evidence="4" id="KW-0614">Plasmid</keyword>
<feature type="region of interest" description="Disordered" evidence="1">
    <location>
        <begin position="52"/>
        <end position="76"/>
    </location>
</feature>
<evidence type="ECO:0000259" key="3">
    <source>
        <dbReference type="Pfam" id="PF21861"/>
    </source>
</evidence>
<dbReference type="Pfam" id="PF01719">
    <property type="entry name" value="Rep_OBD"/>
    <property type="match status" value="1"/>
</dbReference>
<protein>
    <recommendedName>
        <fullName evidence="5">Plasmid replication protein</fullName>
    </recommendedName>
</protein>
<evidence type="ECO:0008006" key="5">
    <source>
        <dbReference type="Google" id="ProtNLM"/>
    </source>
</evidence>
<dbReference type="AlphaFoldDB" id="A0A0H5Q1P1"/>
<dbReference type="GO" id="GO:0003916">
    <property type="term" value="F:DNA topoisomerase activity"/>
    <property type="evidence" value="ECO:0007669"/>
    <property type="project" value="InterPro"/>
</dbReference>
<evidence type="ECO:0000256" key="1">
    <source>
        <dbReference type="SAM" id="MobiDB-lite"/>
    </source>
</evidence>
<dbReference type="GO" id="GO:0003677">
    <property type="term" value="F:DNA binding"/>
    <property type="evidence" value="ECO:0007669"/>
    <property type="project" value="InterPro"/>
</dbReference>
<dbReference type="GO" id="GO:0006260">
    <property type="term" value="P:DNA replication"/>
    <property type="evidence" value="ECO:0007669"/>
    <property type="project" value="InterPro"/>
</dbReference>
<sequence>MPYADPEKRREVKRKYEQEKRKQRRTNWMLVFYEDQCPEWREELDELGMPTLVSPSHDADEWTERDEKKNPKHKAGTLKEPHRHLLAMYDNPVSYDQVVKDFAFLKSKNVKYVKSLPAMARYLTHMDSPDKAQYDPEGVCEFGGADWRDLCATTSDKHLALREMRAFIRENNVVDFYLFWDWCDEHNDEWSRLLDDSCCYAIEHYMRSFRAAQVVTQEDREALRAKRGDDGCHTDCQTGAIRE</sequence>
<dbReference type="EMBL" id="LN853226">
    <property type="protein sequence ID" value="CRY95334.1"/>
    <property type="molecule type" value="Genomic_DNA"/>
</dbReference>
<evidence type="ECO:0000313" key="4">
    <source>
        <dbReference type="EMBL" id="CRY95334.1"/>
    </source>
</evidence>
<dbReference type="Pfam" id="PF21861">
    <property type="entry name" value="RepB_C"/>
    <property type="match status" value="1"/>
</dbReference>